<feature type="transmembrane region" description="Helical" evidence="1">
    <location>
        <begin position="6"/>
        <end position="23"/>
    </location>
</feature>
<dbReference type="AlphaFoldDB" id="A0A6I4VWH7"/>
<keyword evidence="1" id="KW-1133">Transmembrane helix</keyword>
<dbReference type="EMBL" id="WUUL01000010">
    <property type="protein sequence ID" value="MXQ54951.1"/>
    <property type="molecule type" value="Genomic_DNA"/>
</dbReference>
<dbReference type="InterPro" id="IPR014729">
    <property type="entry name" value="Rossmann-like_a/b/a_fold"/>
</dbReference>
<reference evidence="3 4" key="1">
    <citation type="submission" date="2019-12" db="EMBL/GenBank/DDBJ databases">
        <title>Whole-genome analyses of novel actinobacteria.</title>
        <authorList>
            <person name="Sahin N."/>
            <person name="Saygin H."/>
        </authorList>
    </citation>
    <scope>NUCLEOTIDE SEQUENCE [LARGE SCALE GENOMIC DNA]</scope>
    <source>
        <strain evidence="3 4">KC615</strain>
    </source>
</reference>
<organism evidence="3 4">
    <name type="scientific">Shimazuella alba</name>
    <dbReference type="NCBI Taxonomy" id="2690964"/>
    <lineage>
        <taxon>Bacteria</taxon>
        <taxon>Bacillati</taxon>
        <taxon>Bacillota</taxon>
        <taxon>Bacilli</taxon>
        <taxon>Bacillales</taxon>
        <taxon>Thermoactinomycetaceae</taxon>
        <taxon>Shimazuella</taxon>
    </lineage>
</organism>
<sequence length="235" mass="26825">MKTILLTASSSVLLLILWLIFYMKGKRFALRNRLHKADAIVVLAGTRGNIKFLDSKIQTAISLYHRQWAPYIVCSGRFSAKVADSGEPNLIPLEDLQDAARNGRIQEKDIAKAAETWDVNLGANYLRNKALAMGVPADSILVEDQSLHTRENAEYVLNLLKEHNFTHIILVTSPFHQLRTYLTFKKVYDLHGIKITNFSDTNGWHPATWFLSRKNRHIVQGEIERIKLYRAKGDL</sequence>
<dbReference type="PANTHER" id="PTHR30336">
    <property type="entry name" value="INNER MEMBRANE PROTEIN, PROBABLE PERMEASE"/>
    <property type="match status" value="1"/>
</dbReference>
<dbReference type="InterPro" id="IPR003848">
    <property type="entry name" value="DUF218"/>
</dbReference>
<dbReference type="CDD" id="cd06259">
    <property type="entry name" value="YdcF-like"/>
    <property type="match status" value="1"/>
</dbReference>
<dbReference type="Gene3D" id="3.40.50.620">
    <property type="entry name" value="HUPs"/>
    <property type="match status" value="1"/>
</dbReference>
<evidence type="ECO:0000259" key="2">
    <source>
        <dbReference type="Pfam" id="PF02698"/>
    </source>
</evidence>
<keyword evidence="4" id="KW-1185">Reference proteome</keyword>
<name>A0A6I4VWH7_9BACL</name>
<dbReference type="InterPro" id="IPR051599">
    <property type="entry name" value="Cell_Envelope_Assoc"/>
</dbReference>
<dbReference type="Pfam" id="PF02698">
    <property type="entry name" value="DUF218"/>
    <property type="match status" value="1"/>
</dbReference>
<evidence type="ECO:0000256" key="1">
    <source>
        <dbReference type="SAM" id="Phobius"/>
    </source>
</evidence>
<proteinExistence type="predicted"/>
<evidence type="ECO:0000313" key="3">
    <source>
        <dbReference type="EMBL" id="MXQ54951.1"/>
    </source>
</evidence>
<comment type="caution">
    <text evidence="3">The sequence shown here is derived from an EMBL/GenBank/DDBJ whole genome shotgun (WGS) entry which is preliminary data.</text>
</comment>
<keyword evidence="1" id="KW-0812">Transmembrane</keyword>
<dbReference type="RefSeq" id="WP_160802303.1">
    <property type="nucleotide sequence ID" value="NZ_WUUL01000010.1"/>
</dbReference>
<keyword evidence="1" id="KW-0472">Membrane</keyword>
<dbReference type="Proteomes" id="UP000430692">
    <property type="component" value="Unassembled WGS sequence"/>
</dbReference>
<protein>
    <recommendedName>
        <fullName evidence="2">DUF218 domain-containing protein</fullName>
    </recommendedName>
</protein>
<feature type="domain" description="DUF218" evidence="2">
    <location>
        <begin position="38"/>
        <end position="195"/>
    </location>
</feature>
<accession>A0A6I4VWH7</accession>
<evidence type="ECO:0000313" key="4">
    <source>
        <dbReference type="Proteomes" id="UP000430692"/>
    </source>
</evidence>
<dbReference type="GO" id="GO:0005886">
    <property type="term" value="C:plasma membrane"/>
    <property type="evidence" value="ECO:0007669"/>
    <property type="project" value="TreeGrafter"/>
</dbReference>
<dbReference type="PANTHER" id="PTHR30336:SF20">
    <property type="entry name" value="DUF218 DOMAIN-CONTAINING PROTEIN"/>
    <property type="match status" value="1"/>
</dbReference>
<gene>
    <name evidence="3" type="ORF">GSM42_14740</name>
</gene>